<gene>
    <name evidence="2" type="ORF">RBH19_08515</name>
</gene>
<comment type="caution">
    <text evidence="2">The sequence shown here is derived from an EMBL/GenBank/DDBJ whole genome shotgun (WGS) entry which is preliminary data.</text>
</comment>
<protein>
    <recommendedName>
        <fullName evidence="4">Protein NO VEIN C-terminal domain-containing protein</fullName>
    </recommendedName>
</protein>
<feature type="region of interest" description="Disordered" evidence="1">
    <location>
        <begin position="188"/>
        <end position="211"/>
    </location>
</feature>
<dbReference type="Proteomes" id="UP001239019">
    <property type="component" value="Unassembled WGS sequence"/>
</dbReference>
<organism evidence="2 3">
    <name type="scientific">Natronospira bacteriovora</name>
    <dbReference type="NCBI Taxonomy" id="3069753"/>
    <lineage>
        <taxon>Bacteria</taxon>
        <taxon>Pseudomonadati</taxon>
        <taxon>Pseudomonadota</taxon>
        <taxon>Gammaproteobacteria</taxon>
        <taxon>Natronospirales</taxon>
        <taxon>Natronospiraceae</taxon>
        <taxon>Natronospira</taxon>
    </lineage>
</organism>
<dbReference type="EMBL" id="JAVDDT010000004">
    <property type="protein sequence ID" value="MDQ2069914.1"/>
    <property type="molecule type" value="Genomic_DNA"/>
</dbReference>
<sequence>MEKKLCRICWNTAGWTRPTGEAAELETGNSYVATHGFGHEEWLFNYEWMVNGYRYGFVQPIGKFHSKYAGQNTSLCLYTVTPEQSRLVVGVIRDVYIPTLTETKQILREYRRRGWFKQMEKDCREIDVESFEAGGLSEANAVNIRFKPESVELFDPMMVADPAHTISKNSRYHPFNWDGVVPVVRGDARGAQKSAKKRSEKSRQRAAQEGVEYDPTHVRMQNRVFDLLVKNFGDSRVFYERDFVDLSIDAPNRTTFIEIKTAPTARRCIREALGQLLEYAHYHKARAKCDLVVMGQVQMGKQDKSYLDLLRKRYNLPIHYSQYIWETNSLRGWGEGFRSISK</sequence>
<evidence type="ECO:0000256" key="1">
    <source>
        <dbReference type="SAM" id="MobiDB-lite"/>
    </source>
</evidence>
<name>A0ABU0W7J8_9GAMM</name>
<evidence type="ECO:0000313" key="2">
    <source>
        <dbReference type="EMBL" id="MDQ2069914.1"/>
    </source>
</evidence>
<evidence type="ECO:0008006" key="4">
    <source>
        <dbReference type="Google" id="ProtNLM"/>
    </source>
</evidence>
<reference evidence="2 3" key="1">
    <citation type="submission" date="2023-08" db="EMBL/GenBank/DDBJ databases">
        <title>Whole-genome sequencing of halo(alkali)philic microorganisms from hypersaline lakes.</title>
        <authorList>
            <person name="Sorokin D.Y."/>
            <person name="Abbas B."/>
            <person name="Merkel A.Y."/>
        </authorList>
    </citation>
    <scope>NUCLEOTIDE SEQUENCE [LARGE SCALE GENOMIC DNA]</scope>
    <source>
        <strain evidence="2 3">AB-CW4</strain>
    </source>
</reference>
<keyword evidence="3" id="KW-1185">Reference proteome</keyword>
<dbReference type="RefSeq" id="WP_306728407.1">
    <property type="nucleotide sequence ID" value="NZ_JAVDDT010000004.1"/>
</dbReference>
<proteinExistence type="predicted"/>
<accession>A0ABU0W7J8</accession>
<evidence type="ECO:0000313" key="3">
    <source>
        <dbReference type="Proteomes" id="UP001239019"/>
    </source>
</evidence>